<gene>
    <name evidence="1" type="ORF">SAMN05421639_101621</name>
</gene>
<protein>
    <submittedName>
        <fullName evidence="1">Uncharacterized protein</fullName>
    </submittedName>
</protein>
<keyword evidence="2" id="KW-1185">Reference proteome</keyword>
<evidence type="ECO:0000313" key="1">
    <source>
        <dbReference type="EMBL" id="SIS29810.1"/>
    </source>
</evidence>
<name>A0A1N7HYK7_9FLAO</name>
<dbReference type="EMBL" id="FTNY01000001">
    <property type="protein sequence ID" value="SIS29810.1"/>
    <property type="molecule type" value="Genomic_DNA"/>
</dbReference>
<organism evidence="1 2">
    <name type="scientific">Chryseobacterium shigense</name>
    <dbReference type="NCBI Taxonomy" id="297244"/>
    <lineage>
        <taxon>Bacteria</taxon>
        <taxon>Pseudomonadati</taxon>
        <taxon>Bacteroidota</taxon>
        <taxon>Flavobacteriia</taxon>
        <taxon>Flavobacteriales</taxon>
        <taxon>Weeksellaceae</taxon>
        <taxon>Chryseobacterium group</taxon>
        <taxon>Chryseobacterium</taxon>
    </lineage>
</organism>
<accession>A0A1N7HYK7</accession>
<dbReference type="AlphaFoldDB" id="A0A1N7HYK7"/>
<proteinExistence type="predicted"/>
<dbReference type="Proteomes" id="UP000186373">
    <property type="component" value="Unassembled WGS sequence"/>
</dbReference>
<evidence type="ECO:0000313" key="2">
    <source>
        <dbReference type="Proteomes" id="UP000186373"/>
    </source>
</evidence>
<sequence>MGSGDLRSPELVIFLAFLSDDLSQGSGIFLSANIHVKVLNLDMDDHSYNLT</sequence>
<reference evidence="2" key="1">
    <citation type="submission" date="2017-01" db="EMBL/GenBank/DDBJ databases">
        <authorList>
            <person name="Varghese N."/>
            <person name="Submissions S."/>
        </authorList>
    </citation>
    <scope>NUCLEOTIDE SEQUENCE [LARGE SCALE GENOMIC DNA]</scope>
    <source>
        <strain evidence="2">DSM 17126</strain>
    </source>
</reference>